<dbReference type="InterPro" id="IPR001810">
    <property type="entry name" value="F-box_dom"/>
</dbReference>
<dbReference type="CDD" id="cd22160">
    <property type="entry name" value="F-box_AtFBL13-like"/>
    <property type="match status" value="1"/>
</dbReference>
<proteinExistence type="predicted"/>
<dbReference type="PANTHER" id="PTHR34223">
    <property type="entry name" value="OS11G0201299 PROTEIN"/>
    <property type="match status" value="1"/>
</dbReference>
<protein>
    <recommendedName>
        <fullName evidence="1">F-box domain-containing protein</fullName>
    </recommendedName>
</protein>
<accession>A0A0A9FNL4</accession>
<dbReference type="InterPro" id="IPR036047">
    <property type="entry name" value="F-box-like_dom_sf"/>
</dbReference>
<dbReference type="SUPFAM" id="SSF81383">
    <property type="entry name" value="F-box domain"/>
    <property type="match status" value="1"/>
</dbReference>
<name>A0A0A9FNL4_ARUDO</name>
<evidence type="ECO:0000259" key="1">
    <source>
        <dbReference type="Pfam" id="PF00646"/>
    </source>
</evidence>
<feature type="domain" description="F-box" evidence="1">
    <location>
        <begin position="19"/>
        <end position="58"/>
    </location>
</feature>
<dbReference type="AlphaFoldDB" id="A0A0A9FNL4"/>
<dbReference type="EMBL" id="GBRH01184014">
    <property type="protein sequence ID" value="JAE13882.1"/>
    <property type="molecule type" value="Transcribed_RNA"/>
</dbReference>
<dbReference type="PANTHER" id="PTHR34223:SF36">
    <property type="entry name" value="F-BOX DOMAIN-CONTAINING PROTEIN"/>
    <property type="match status" value="1"/>
</dbReference>
<evidence type="ECO:0000313" key="2">
    <source>
        <dbReference type="EMBL" id="JAE13882.1"/>
    </source>
</evidence>
<reference evidence="2" key="2">
    <citation type="journal article" date="2015" name="Data Brief">
        <title>Shoot transcriptome of the giant reed, Arundo donax.</title>
        <authorList>
            <person name="Barrero R.A."/>
            <person name="Guerrero F.D."/>
            <person name="Moolhuijzen P."/>
            <person name="Goolsby J.A."/>
            <person name="Tidwell J."/>
            <person name="Bellgard S.E."/>
            <person name="Bellgard M.I."/>
        </authorList>
    </citation>
    <scope>NUCLEOTIDE SEQUENCE</scope>
    <source>
        <tissue evidence="2">Shoot tissue taken approximately 20 cm above the soil surface</tissue>
    </source>
</reference>
<dbReference type="InterPro" id="IPR053781">
    <property type="entry name" value="F-box_AtFBL13-like"/>
</dbReference>
<dbReference type="InterPro" id="IPR053197">
    <property type="entry name" value="F-box_SCFL_complex_component"/>
</dbReference>
<dbReference type="Gene3D" id="1.20.1280.50">
    <property type="match status" value="1"/>
</dbReference>
<reference evidence="2" key="1">
    <citation type="submission" date="2014-09" db="EMBL/GenBank/DDBJ databases">
        <authorList>
            <person name="Magalhaes I.L.F."/>
            <person name="Oliveira U."/>
            <person name="Santos F.R."/>
            <person name="Vidigal T.H.D.A."/>
            <person name="Brescovit A.D."/>
            <person name="Santos A.J."/>
        </authorList>
    </citation>
    <scope>NUCLEOTIDE SEQUENCE</scope>
    <source>
        <tissue evidence="2">Shoot tissue taken approximately 20 cm above the soil surface</tissue>
    </source>
</reference>
<dbReference type="Pfam" id="PF00646">
    <property type="entry name" value="F-box"/>
    <property type="match status" value="1"/>
</dbReference>
<sequence>MPNKHMRPTAPEANTCDVISSLPDELLHRILSFTTAQEAVQTCTLSTRWLHIWQSLPCLNIEAREFTSKMGFVKFTYNLIQRCGCIPLDNIRLRTSNNSVSLNHDRANLWVRYALSCNVDELVIIEHYELLSLDHSSFTSAHLRILGPNIKNLGRLPPRRS</sequence>
<organism evidence="2">
    <name type="scientific">Arundo donax</name>
    <name type="common">Giant reed</name>
    <name type="synonym">Donax arundinaceus</name>
    <dbReference type="NCBI Taxonomy" id="35708"/>
    <lineage>
        <taxon>Eukaryota</taxon>
        <taxon>Viridiplantae</taxon>
        <taxon>Streptophyta</taxon>
        <taxon>Embryophyta</taxon>
        <taxon>Tracheophyta</taxon>
        <taxon>Spermatophyta</taxon>
        <taxon>Magnoliopsida</taxon>
        <taxon>Liliopsida</taxon>
        <taxon>Poales</taxon>
        <taxon>Poaceae</taxon>
        <taxon>PACMAD clade</taxon>
        <taxon>Arundinoideae</taxon>
        <taxon>Arundineae</taxon>
        <taxon>Arundo</taxon>
    </lineage>
</organism>